<keyword evidence="5" id="KW-1185">Reference proteome</keyword>
<dbReference type="SUPFAM" id="SSF52172">
    <property type="entry name" value="CheY-like"/>
    <property type="match status" value="1"/>
</dbReference>
<feature type="modified residue" description="4-aspartylphosphate" evidence="2">
    <location>
        <position position="60"/>
    </location>
</feature>
<dbReference type="CDD" id="cd17538">
    <property type="entry name" value="REC_D1_PleD-like"/>
    <property type="match status" value="1"/>
</dbReference>
<dbReference type="InterPro" id="IPR011006">
    <property type="entry name" value="CheY-like_superfamily"/>
</dbReference>
<accession>A0A517ZLJ0</accession>
<name>A0A517ZLJ0_9PLAN</name>
<evidence type="ECO:0000256" key="2">
    <source>
        <dbReference type="PROSITE-ProRule" id="PRU00169"/>
    </source>
</evidence>
<dbReference type="Pfam" id="PF00072">
    <property type="entry name" value="Response_reg"/>
    <property type="match status" value="1"/>
</dbReference>
<dbReference type="PANTHER" id="PTHR44591">
    <property type="entry name" value="STRESS RESPONSE REGULATOR PROTEIN 1"/>
    <property type="match status" value="1"/>
</dbReference>
<dbReference type="FunFam" id="3.40.50.2300:FF:000444">
    <property type="entry name" value="Sensory transduction histidine kinase"/>
    <property type="match status" value="1"/>
</dbReference>
<dbReference type="RefSeq" id="WP_145375456.1">
    <property type="nucleotide sequence ID" value="NZ_CAXBED010000198.1"/>
</dbReference>
<keyword evidence="1 2" id="KW-0597">Phosphoprotein</keyword>
<evidence type="ECO:0000259" key="3">
    <source>
        <dbReference type="PROSITE" id="PS50110"/>
    </source>
</evidence>
<feature type="domain" description="Response regulatory" evidence="3">
    <location>
        <begin position="11"/>
        <end position="127"/>
    </location>
</feature>
<dbReference type="OrthoDB" id="9800897at2"/>
<evidence type="ECO:0000313" key="5">
    <source>
        <dbReference type="Proteomes" id="UP000319383"/>
    </source>
</evidence>
<protein>
    <submittedName>
        <fullName evidence="4">Response regulator PleD</fullName>
    </submittedName>
</protein>
<dbReference type="KEGG" id="sdyn:Mal52_18100"/>
<evidence type="ECO:0000256" key="1">
    <source>
        <dbReference type="ARBA" id="ARBA00022553"/>
    </source>
</evidence>
<dbReference type="PANTHER" id="PTHR44591:SF3">
    <property type="entry name" value="RESPONSE REGULATORY DOMAIN-CONTAINING PROTEIN"/>
    <property type="match status" value="1"/>
</dbReference>
<dbReference type="InterPro" id="IPR001789">
    <property type="entry name" value="Sig_transdc_resp-reg_receiver"/>
</dbReference>
<evidence type="ECO:0000313" key="4">
    <source>
        <dbReference type="EMBL" id="QDU43338.1"/>
    </source>
</evidence>
<dbReference type="Proteomes" id="UP000319383">
    <property type="component" value="Chromosome"/>
</dbReference>
<reference evidence="4 5" key="1">
    <citation type="submission" date="2019-02" db="EMBL/GenBank/DDBJ databases">
        <title>Deep-cultivation of Planctomycetes and their phenomic and genomic characterization uncovers novel biology.</title>
        <authorList>
            <person name="Wiegand S."/>
            <person name="Jogler M."/>
            <person name="Boedeker C."/>
            <person name="Pinto D."/>
            <person name="Vollmers J."/>
            <person name="Rivas-Marin E."/>
            <person name="Kohn T."/>
            <person name="Peeters S.H."/>
            <person name="Heuer A."/>
            <person name="Rast P."/>
            <person name="Oberbeckmann S."/>
            <person name="Bunk B."/>
            <person name="Jeske O."/>
            <person name="Meyerdierks A."/>
            <person name="Storesund J.E."/>
            <person name="Kallscheuer N."/>
            <person name="Luecker S."/>
            <person name="Lage O.M."/>
            <person name="Pohl T."/>
            <person name="Merkel B.J."/>
            <person name="Hornburger P."/>
            <person name="Mueller R.-W."/>
            <person name="Bruemmer F."/>
            <person name="Labrenz M."/>
            <person name="Spormann A.M."/>
            <person name="Op den Camp H."/>
            <person name="Overmann J."/>
            <person name="Amann R."/>
            <person name="Jetten M.S.M."/>
            <person name="Mascher T."/>
            <person name="Medema M.H."/>
            <person name="Devos D.P."/>
            <person name="Kaster A.-K."/>
            <person name="Ovreas L."/>
            <person name="Rohde M."/>
            <person name="Galperin M.Y."/>
            <person name="Jogler C."/>
        </authorList>
    </citation>
    <scope>NUCLEOTIDE SEQUENCE [LARGE SCALE GENOMIC DNA]</scope>
    <source>
        <strain evidence="4 5">Mal52</strain>
    </source>
</reference>
<organism evidence="4 5">
    <name type="scientific">Symmachiella dynata</name>
    <dbReference type="NCBI Taxonomy" id="2527995"/>
    <lineage>
        <taxon>Bacteria</taxon>
        <taxon>Pseudomonadati</taxon>
        <taxon>Planctomycetota</taxon>
        <taxon>Planctomycetia</taxon>
        <taxon>Planctomycetales</taxon>
        <taxon>Planctomycetaceae</taxon>
        <taxon>Symmachiella</taxon>
    </lineage>
</organism>
<proteinExistence type="predicted"/>
<gene>
    <name evidence="4" type="primary">pleD_2</name>
    <name evidence="4" type="ORF">Mal52_18100</name>
</gene>
<dbReference type="PROSITE" id="PS50110">
    <property type="entry name" value="RESPONSE_REGULATORY"/>
    <property type="match status" value="1"/>
</dbReference>
<sequence>MAFEVSDESSRVLIADDNIPNCELLDAYLADEGYEIDMAHDGQAALDRVAAQQPDLILLDIMMPKMSGYEVCQRLKESPSTCDIPIIMVTALNEMGDIEKAVNAGADDFLTKPVNQLELRTRVRSLLRVRHLTNERDRLLAYLSEVESVRDKAP</sequence>
<dbReference type="GO" id="GO:0000160">
    <property type="term" value="P:phosphorelay signal transduction system"/>
    <property type="evidence" value="ECO:0007669"/>
    <property type="project" value="InterPro"/>
</dbReference>
<dbReference type="EMBL" id="CP036276">
    <property type="protein sequence ID" value="QDU43338.1"/>
    <property type="molecule type" value="Genomic_DNA"/>
</dbReference>
<dbReference type="InterPro" id="IPR050595">
    <property type="entry name" value="Bact_response_regulator"/>
</dbReference>
<dbReference type="Gene3D" id="3.40.50.2300">
    <property type="match status" value="1"/>
</dbReference>
<dbReference type="SMART" id="SM00448">
    <property type="entry name" value="REC"/>
    <property type="match status" value="1"/>
</dbReference>
<dbReference type="AlphaFoldDB" id="A0A517ZLJ0"/>